<reference evidence="8 9" key="1">
    <citation type="submission" date="2020-06" db="EMBL/GenBank/DDBJ databases">
        <authorList>
            <person name="Li R."/>
            <person name="Bekaert M."/>
        </authorList>
    </citation>
    <scope>NUCLEOTIDE SEQUENCE [LARGE SCALE GENOMIC DNA]</scope>
    <source>
        <strain evidence="9">wild</strain>
    </source>
</reference>
<keyword evidence="5 7" id="KW-0472">Membrane</keyword>
<evidence type="ECO:0000313" key="9">
    <source>
        <dbReference type="Proteomes" id="UP000507470"/>
    </source>
</evidence>
<evidence type="ECO:0000256" key="3">
    <source>
        <dbReference type="ARBA" id="ARBA00022692"/>
    </source>
</evidence>
<feature type="binding site" evidence="6">
    <location>
        <position position="117"/>
    </location>
    <ligand>
        <name>Zn(2+)</name>
        <dbReference type="ChEBI" id="CHEBI:29105"/>
    </ligand>
</feature>
<feature type="transmembrane region" description="Helical" evidence="7">
    <location>
        <begin position="99"/>
        <end position="119"/>
    </location>
</feature>
<dbReference type="AlphaFoldDB" id="A0A6J8CS97"/>
<feature type="binding site" evidence="6">
    <location>
        <position position="269"/>
    </location>
    <ligand>
        <name>Zn(2+)</name>
        <dbReference type="ChEBI" id="CHEBI:29105"/>
    </ligand>
</feature>
<dbReference type="GO" id="GO:0038023">
    <property type="term" value="F:signaling receptor activity"/>
    <property type="evidence" value="ECO:0007669"/>
    <property type="project" value="TreeGrafter"/>
</dbReference>
<keyword evidence="6" id="KW-0862">Zinc</keyword>
<evidence type="ECO:0000256" key="4">
    <source>
        <dbReference type="ARBA" id="ARBA00022989"/>
    </source>
</evidence>
<feature type="binding site" evidence="6">
    <location>
        <position position="273"/>
    </location>
    <ligand>
        <name>Zn(2+)</name>
        <dbReference type="ChEBI" id="CHEBI:29105"/>
    </ligand>
</feature>
<keyword evidence="3 7" id="KW-0812">Transmembrane</keyword>
<accession>A0A6J8CS97</accession>
<gene>
    <name evidence="8" type="ORF">MCOR_32669</name>
</gene>
<keyword evidence="4 7" id="KW-1133">Transmembrane helix</keyword>
<dbReference type="OrthoDB" id="535992at2759"/>
<dbReference type="InterPro" id="IPR004254">
    <property type="entry name" value="AdipoR/HlyIII-related"/>
</dbReference>
<comment type="similarity">
    <text evidence="2">Belongs to the ADIPOR family.</text>
</comment>
<keyword evidence="9" id="KW-1185">Reference proteome</keyword>
<protein>
    <submittedName>
        <fullName evidence="8">Uncharacterized protein</fullName>
    </submittedName>
</protein>
<organism evidence="8 9">
    <name type="scientific">Mytilus coruscus</name>
    <name type="common">Sea mussel</name>
    <dbReference type="NCBI Taxonomy" id="42192"/>
    <lineage>
        <taxon>Eukaryota</taxon>
        <taxon>Metazoa</taxon>
        <taxon>Spiralia</taxon>
        <taxon>Lophotrochozoa</taxon>
        <taxon>Mollusca</taxon>
        <taxon>Bivalvia</taxon>
        <taxon>Autobranchia</taxon>
        <taxon>Pteriomorphia</taxon>
        <taxon>Mytilida</taxon>
        <taxon>Mytiloidea</taxon>
        <taxon>Mytilidae</taxon>
        <taxon>Mytilinae</taxon>
        <taxon>Mytilus</taxon>
    </lineage>
</organism>
<comment type="subcellular location">
    <subcellularLocation>
        <location evidence="1">Membrane</location>
        <topology evidence="1">Multi-pass membrane protein</topology>
    </subcellularLocation>
</comment>
<name>A0A6J8CS97_MYTCO</name>
<evidence type="ECO:0000313" key="8">
    <source>
        <dbReference type="EMBL" id="CAC5398289.1"/>
    </source>
</evidence>
<feature type="transmembrane region" description="Helical" evidence="7">
    <location>
        <begin position="65"/>
        <end position="87"/>
    </location>
</feature>
<dbReference type="GO" id="GO:0046872">
    <property type="term" value="F:metal ion binding"/>
    <property type="evidence" value="ECO:0007669"/>
    <property type="project" value="UniProtKB-KW"/>
</dbReference>
<dbReference type="PANTHER" id="PTHR20855">
    <property type="entry name" value="ADIPOR/PROGESTIN RECEPTOR-RELATED"/>
    <property type="match status" value="1"/>
</dbReference>
<proteinExistence type="inferred from homology"/>
<evidence type="ECO:0000256" key="6">
    <source>
        <dbReference type="PIRSR" id="PIRSR604254-1"/>
    </source>
</evidence>
<feature type="transmembrane region" description="Helical" evidence="7">
    <location>
        <begin position="131"/>
        <end position="154"/>
    </location>
</feature>
<sequence>MDLAKGFATSGVKIASELWKPQRTLHVSNTSPCFREPGILKGYRLTNQNWFYYAKSIFYIHNETFNIWTHLIAFFILWSTLARYAFIYDFWTDNRSWPILVFGICCLISTALSTLAHIWHSKSRNIHYTVFLFDYVGASLYGFGSGILALYTFSDDKTYKTVEVPTFILIWFYAWFDCLTMCGTKVFLEENSMKRKCSVVGVFILYGFVVTIPVGHRYWTCYNDINCSLTSLNHISVLYLMFVLQGFTFGSHLPELLFPGVFDILGQSHQWFHIVSTATQMLQIHTAHFEISHRLSNHGNPDLNFLLLATLLLVICQTLSLLIIRRFVPNKDKRE</sequence>
<feature type="transmembrane region" description="Helical" evidence="7">
    <location>
        <begin position="303"/>
        <end position="324"/>
    </location>
</feature>
<evidence type="ECO:0000256" key="2">
    <source>
        <dbReference type="ARBA" id="ARBA00007018"/>
    </source>
</evidence>
<dbReference type="Pfam" id="PF03006">
    <property type="entry name" value="HlyIII"/>
    <property type="match status" value="1"/>
</dbReference>
<dbReference type="Proteomes" id="UP000507470">
    <property type="component" value="Unassembled WGS sequence"/>
</dbReference>
<feature type="transmembrane region" description="Helical" evidence="7">
    <location>
        <begin position="200"/>
        <end position="219"/>
    </location>
</feature>
<dbReference type="EMBL" id="CACVKT020005878">
    <property type="protein sequence ID" value="CAC5398289.1"/>
    <property type="molecule type" value="Genomic_DNA"/>
</dbReference>
<dbReference type="GO" id="GO:0016020">
    <property type="term" value="C:membrane"/>
    <property type="evidence" value="ECO:0007669"/>
    <property type="project" value="UniProtKB-SubCell"/>
</dbReference>
<dbReference type="PANTHER" id="PTHR20855:SF92">
    <property type="entry name" value="PROGESTIN AND ADIPOQ RECEPTOR FAMILY MEMBER 3-LIKE"/>
    <property type="match status" value="1"/>
</dbReference>
<evidence type="ECO:0000256" key="5">
    <source>
        <dbReference type="ARBA" id="ARBA00023136"/>
    </source>
</evidence>
<feature type="transmembrane region" description="Helical" evidence="7">
    <location>
        <begin position="166"/>
        <end position="188"/>
    </location>
</feature>
<evidence type="ECO:0000256" key="1">
    <source>
        <dbReference type="ARBA" id="ARBA00004141"/>
    </source>
</evidence>
<evidence type="ECO:0000256" key="7">
    <source>
        <dbReference type="SAM" id="Phobius"/>
    </source>
</evidence>
<keyword evidence="6" id="KW-0479">Metal-binding</keyword>